<evidence type="ECO:0000256" key="1">
    <source>
        <dbReference type="ARBA" id="ARBA00004236"/>
    </source>
</evidence>
<name>A0A512DW54_9PROT</name>
<dbReference type="InterPro" id="IPR001173">
    <property type="entry name" value="Glyco_trans_2-like"/>
</dbReference>
<feature type="transmembrane region" description="Helical" evidence="6">
    <location>
        <begin position="305"/>
        <end position="323"/>
    </location>
</feature>
<comment type="subcellular location">
    <subcellularLocation>
        <location evidence="1">Cell membrane</location>
    </subcellularLocation>
</comment>
<keyword evidence="5 6" id="KW-0472">Membrane</keyword>
<feature type="transmembrane region" description="Helical" evidence="6">
    <location>
        <begin position="335"/>
        <end position="356"/>
    </location>
</feature>
<evidence type="ECO:0000313" key="9">
    <source>
        <dbReference type="Proteomes" id="UP000321523"/>
    </source>
</evidence>
<dbReference type="Gene3D" id="3.90.550.10">
    <property type="entry name" value="Spore Coat Polysaccharide Biosynthesis Protein SpsA, Chain A"/>
    <property type="match status" value="1"/>
</dbReference>
<dbReference type="EMBL" id="BJYZ01000021">
    <property type="protein sequence ID" value="GEO40470.1"/>
    <property type="molecule type" value="Genomic_DNA"/>
</dbReference>
<keyword evidence="4 8" id="KW-0808">Transferase</keyword>
<evidence type="ECO:0000256" key="6">
    <source>
        <dbReference type="SAM" id="Phobius"/>
    </source>
</evidence>
<evidence type="ECO:0000256" key="4">
    <source>
        <dbReference type="ARBA" id="ARBA00022679"/>
    </source>
</evidence>
<evidence type="ECO:0000256" key="3">
    <source>
        <dbReference type="ARBA" id="ARBA00022676"/>
    </source>
</evidence>
<organism evidence="8 9">
    <name type="scientific">Skermanella aerolata</name>
    <dbReference type="NCBI Taxonomy" id="393310"/>
    <lineage>
        <taxon>Bacteria</taxon>
        <taxon>Pseudomonadati</taxon>
        <taxon>Pseudomonadota</taxon>
        <taxon>Alphaproteobacteria</taxon>
        <taxon>Rhodospirillales</taxon>
        <taxon>Azospirillaceae</taxon>
        <taxon>Skermanella</taxon>
    </lineage>
</organism>
<feature type="domain" description="Glycosyltransferase 2-like" evidence="7">
    <location>
        <begin position="39"/>
        <end position="178"/>
    </location>
</feature>
<dbReference type="PANTHER" id="PTHR43646:SF2">
    <property type="entry name" value="GLYCOSYLTRANSFERASE 2-LIKE DOMAIN-CONTAINING PROTEIN"/>
    <property type="match status" value="1"/>
</dbReference>
<sequence length="373" mass="40293">MAQFAWVCAWLAIIPAVTAVWNLLLYRPPPARGVKSAVSVLIPARNEADKIAAAVYAVLANGASGGGIDLEVVVLDDHSTDGTADIVRAIADPRVRVEQAPPLPPGWSGKQHACWHLAHLARHPLLVFVDADVRLSPDALGRMAAFMDERPRVGLASGFPRQETGTFAERLVIPMIHFLLLGYLPIWAMKLFIAPGFGAGCGQLFIARADAYAKSGGHREIRASLHDGVKLPRTFRRAGFFTDLFDATEIATCRMYKGSTEVWQGFTKNATEGMATPIGLPVWTVLLAGGHVLPWLLLVLGPPEVLFPACVGIAVSLGTRIALAFRFGQDISNALLHPIGVLVMLAIQWSAFWTAFRGRPATWRGRAYPSSGP</sequence>
<dbReference type="GO" id="GO:0016757">
    <property type="term" value="F:glycosyltransferase activity"/>
    <property type="evidence" value="ECO:0007669"/>
    <property type="project" value="UniProtKB-KW"/>
</dbReference>
<dbReference type="InterPro" id="IPR029044">
    <property type="entry name" value="Nucleotide-diphossugar_trans"/>
</dbReference>
<protein>
    <submittedName>
        <fullName evidence="8">Glycosyl transferase</fullName>
    </submittedName>
</protein>
<keyword evidence="9" id="KW-1185">Reference proteome</keyword>
<dbReference type="RefSeq" id="WP_044430030.1">
    <property type="nucleotide sequence ID" value="NZ_BJYZ01000021.1"/>
</dbReference>
<dbReference type="SUPFAM" id="SSF53448">
    <property type="entry name" value="Nucleotide-diphospho-sugar transferases"/>
    <property type="match status" value="1"/>
</dbReference>
<dbReference type="GO" id="GO:0005886">
    <property type="term" value="C:plasma membrane"/>
    <property type="evidence" value="ECO:0007669"/>
    <property type="project" value="UniProtKB-SubCell"/>
</dbReference>
<proteinExistence type="predicted"/>
<accession>A0A512DW54</accession>
<dbReference type="Proteomes" id="UP000321523">
    <property type="component" value="Unassembled WGS sequence"/>
</dbReference>
<dbReference type="OrthoDB" id="9806525at2"/>
<dbReference type="Pfam" id="PF00535">
    <property type="entry name" value="Glycos_transf_2"/>
    <property type="match status" value="1"/>
</dbReference>
<comment type="caution">
    <text evidence="8">The sequence shown here is derived from an EMBL/GenBank/DDBJ whole genome shotgun (WGS) entry which is preliminary data.</text>
</comment>
<evidence type="ECO:0000256" key="5">
    <source>
        <dbReference type="ARBA" id="ARBA00023136"/>
    </source>
</evidence>
<feature type="transmembrane region" description="Helical" evidence="6">
    <location>
        <begin position="278"/>
        <end position="298"/>
    </location>
</feature>
<evidence type="ECO:0000256" key="2">
    <source>
        <dbReference type="ARBA" id="ARBA00022475"/>
    </source>
</evidence>
<gene>
    <name evidence="8" type="ORF">SAE02_46180</name>
</gene>
<keyword evidence="2" id="KW-1003">Cell membrane</keyword>
<evidence type="ECO:0000259" key="7">
    <source>
        <dbReference type="Pfam" id="PF00535"/>
    </source>
</evidence>
<keyword evidence="6" id="KW-0812">Transmembrane</keyword>
<keyword evidence="3" id="KW-0328">Glycosyltransferase</keyword>
<evidence type="ECO:0000313" key="8">
    <source>
        <dbReference type="EMBL" id="GEO40470.1"/>
    </source>
</evidence>
<keyword evidence="6" id="KW-1133">Transmembrane helix</keyword>
<dbReference type="PANTHER" id="PTHR43646">
    <property type="entry name" value="GLYCOSYLTRANSFERASE"/>
    <property type="match status" value="1"/>
</dbReference>
<dbReference type="AlphaFoldDB" id="A0A512DW54"/>
<reference evidence="8 9" key="1">
    <citation type="submission" date="2019-07" db="EMBL/GenBank/DDBJ databases">
        <title>Whole genome shotgun sequence of Skermanella aerolata NBRC 106429.</title>
        <authorList>
            <person name="Hosoyama A."/>
            <person name="Uohara A."/>
            <person name="Ohji S."/>
            <person name="Ichikawa N."/>
        </authorList>
    </citation>
    <scope>NUCLEOTIDE SEQUENCE [LARGE SCALE GENOMIC DNA]</scope>
    <source>
        <strain evidence="8 9">NBRC 106429</strain>
    </source>
</reference>